<dbReference type="GO" id="GO:0046872">
    <property type="term" value="F:metal ion binding"/>
    <property type="evidence" value="ECO:0007669"/>
    <property type="project" value="UniProtKB-KW"/>
</dbReference>
<evidence type="ECO:0000256" key="7">
    <source>
        <dbReference type="ARBA" id="ARBA00023242"/>
    </source>
</evidence>
<dbReference type="Gramene" id="BGIOSGA020362-TA">
    <property type="protein sequence ID" value="BGIOSGA020362-PA"/>
    <property type="gene ID" value="BGIOSGA020362"/>
</dbReference>
<feature type="domain" description="DUF8040" evidence="9">
    <location>
        <begin position="124"/>
        <end position="174"/>
    </location>
</feature>
<dbReference type="InterPro" id="IPR058353">
    <property type="entry name" value="DUF8040"/>
</dbReference>
<comment type="cofactor">
    <cofactor evidence="1">
        <name>a divalent metal cation</name>
        <dbReference type="ChEBI" id="CHEBI:60240"/>
    </cofactor>
</comment>
<keyword evidence="6" id="KW-0378">Hydrolase</keyword>
<evidence type="ECO:0000256" key="2">
    <source>
        <dbReference type="ARBA" id="ARBA00004123"/>
    </source>
</evidence>
<dbReference type="EMBL" id="CM000130">
    <property type="protein sequence ID" value="EEC79699.1"/>
    <property type="molecule type" value="Genomic_DNA"/>
</dbReference>
<accession>B8AWR2</accession>
<comment type="similarity">
    <text evidence="3">Belongs to the HARBI1 family.</text>
</comment>
<dbReference type="GO" id="GO:0004518">
    <property type="term" value="F:nuclease activity"/>
    <property type="evidence" value="ECO:0007669"/>
    <property type="project" value="UniProtKB-KW"/>
</dbReference>
<keyword evidence="4" id="KW-0540">Nuclease</keyword>
<dbReference type="PANTHER" id="PTHR22930:SF221">
    <property type="entry name" value="NUCLEASE HARBI1"/>
    <property type="match status" value="1"/>
</dbReference>
<dbReference type="Proteomes" id="UP000007015">
    <property type="component" value="Chromosome 5"/>
</dbReference>
<evidence type="ECO:0000256" key="6">
    <source>
        <dbReference type="ARBA" id="ARBA00022801"/>
    </source>
</evidence>
<evidence type="ECO:0000256" key="3">
    <source>
        <dbReference type="ARBA" id="ARBA00006958"/>
    </source>
</evidence>
<evidence type="ECO:0000256" key="5">
    <source>
        <dbReference type="ARBA" id="ARBA00022723"/>
    </source>
</evidence>
<comment type="subcellular location">
    <subcellularLocation>
        <location evidence="2">Nucleus</location>
    </subcellularLocation>
</comment>
<dbReference type="Pfam" id="PF26138">
    <property type="entry name" value="DUF8040"/>
    <property type="match status" value="1"/>
</dbReference>
<evidence type="ECO:0000256" key="1">
    <source>
        <dbReference type="ARBA" id="ARBA00001968"/>
    </source>
</evidence>
<sequence length="295" mass="32668">MDDMMITCSNPSKVFDHHSMDDMSCTDAVSAVNRDDEKARLGLLHYGIGVTAAANPAPHHHHHHHLASPVHDAVSAADASTAAMILPFTTTAAATPSNVVATSSALADQLQGMTKLLSNLLQRAPTVHMHTMEALAIFLYILGDGSSNQRAQNRFKHSGETISRKFEEVLFAVVELGHDIVHPKDPNFPTVHDRIRKDRRMWPHFKDCIGTVDGTHILAVVPDEEKIRYIGRSKSTTQNVMAICDHDMRFIYASIGQPGSMHDTTVLFNALRTDINIFPHPPQGNYHFQGYLQLQ</sequence>
<dbReference type="AlphaFoldDB" id="B8AWR2"/>
<proteinExistence type="inferred from homology"/>
<protein>
    <submittedName>
        <fullName evidence="10">Uncharacterized protein</fullName>
    </submittedName>
</protein>
<gene>
    <name evidence="10" type="ORF">OsI_20988</name>
</gene>
<evidence type="ECO:0000256" key="4">
    <source>
        <dbReference type="ARBA" id="ARBA00022722"/>
    </source>
</evidence>
<feature type="domain" description="DDE Tnp4" evidence="8">
    <location>
        <begin position="212"/>
        <end position="267"/>
    </location>
</feature>
<evidence type="ECO:0000313" key="10">
    <source>
        <dbReference type="EMBL" id="EEC79699.1"/>
    </source>
</evidence>
<dbReference type="GO" id="GO:0016787">
    <property type="term" value="F:hydrolase activity"/>
    <property type="evidence" value="ECO:0007669"/>
    <property type="project" value="UniProtKB-KW"/>
</dbReference>
<evidence type="ECO:0000313" key="11">
    <source>
        <dbReference type="Proteomes" id="UP000007015"/>
    </source>
</evidence>
<keyword evidence="5" id="KW-0479">Metal-binding</keyword>
<dbReference type="GO" id="GO:0005634">
    <property type="term" value="C:nucleus"/>
    <property type="evidence" value="ECO:0007669"/>
    <property type="project" value="UniProtKB-SubCell"/>
</dbReference>
<dbReference type="Pfam" id="PF13359">
    <property type="entry name" value="DDE_Tnp_4"/>
    <property type="match status" value="1"/>
</dbReference>
<keyword evidence="11" id="KW-1185">Reference proteome</keyword>
<dbReference type="PANTHER" id="PTHR22930">
    <property type="match status" value="1"/>
</dbReference>
<name>B8AWR2_ORYSI</name>
<dbReference type="HOGENOM" id="CLU_944559_0_0_1"/>
<dbReference type="InterPro" id="IPR027806">
    <property type="entry name" value="HARBI1_dom"/>
</dbReference>
<keyword evidence="7" id="KW-0539">Nucleus</keyword>
<evidence type="ECO:0000259" key="8">
    <source>
        <dbReference type="Pfam" id="PF13359"/>
    </source>
</evidence>
<dbReference type="STRING" id="39946.B8AWR2"/>
<reference evidence="10 11" key="1">
    <citation type="journal article" date="2005" name="PLoS Biol.">
        <title>The genomes of Oryza sativa: a history of duplications.</title>
        <authorList>
            <person name="Yu J."/>
            <person name="Wang J."/>
            <person name="Lin W."/>
            <person name="Li S."/>
            <person name="Li H."/>
            <person name="Zhou J."/>
            <person name="Ni P."/>
            <person name="Dong W."/>
            <person name="Hu S."/>
            <person name="Zeng C."/>
            <person name="Zhang J."/>
            <person name="Zhang Y."/>
            <person name="Li R."/>
            <person name="Xu Z."/>
            <person name="Li S."/>
            <person name="Li X."/>
            <person name="Zheng H."/>
            <person name="Cong L."/>
            <person name="Lin L."/>
            <person name="Yin J."/>
            <person name="Geng J."/>
            <person name="Li G."/>
            <person name="Shi J."/>
            <person name="Liu J."/>
            <person name="Lv H."/>
            <person name="Li J."/>
            <person name="Wang J."/>
            <person name="Deng Y."/>
            <person name="Ran L."/>
            <person name="Shi X."/>
            <person name="Wang X."/>
            <person name="Wu Q."/>
            <person name="Li C."/>
            <person name="Ren X."/>
            <person name="Wang J."/>
            <person name="Wang X."/>
            <person name="Li D."/>
            <person name="Liu D."/>
            <person name="Zhang X."/>
            <person name="Ji Z."/>
            <person name="Zhao W."/>
            <person name="Sun Y."/>
            <person name="Zhang Z."/>
            <person name="Bao J."/>
            <person name="Han Y."/>
            <person name="Dong L."/>
            <person name="Ji J."/>
            <person name="Chen P."/>
            <person name="Wu S."/>
            <person name="Liu J."/>
            <person name="Xiao Y."/>
            <person name="Bu D."/>
            <person name="Tan J."/>
            <person name="Yang L."/>
            <person name="Ye C."/>
            <person name="Zhang J."/>
            <person name="Xu J."/>
            <person name="Zhou Y."/>
            <person name="Yu Y."/>
            <person name="Zhang B."/>
            <person name="Zhuang S."/>
            <person name="Wei H."/>
            <person name="Liu B."/>
            <person name="Lei M."/>
            <person name="Yu H."/>
            <person name="Li Y."/>
            <person name="Xu H."/>
            <person name="Wei S."/>
            <person name="He X."/>
            <person name="Fang L."/>
            <person name="Zhang Z."/>
            <person name="Zhang Y."/>
            <person name="Huang X."/>
            <person name="Su Z."/>
            <person name="Tong W."/>
            <person name="Li J."/>
            <person name="Tong Z."/>
            <person name="Li S."/>
            <person name="Ye J."/>
            <person name="Wang L."/>
            <person name="Fang L."/>
            <person name="Lei T."/>
            <person name="Chen C."/>
            <person name="Chen H."/>
            <person name="Xu Z."/>
            <person name="Li H."/>
            <person name="Huang H."/>
            <person name="Zhang F."/>
            <person name="Xu H."/>
            <person name="Li N."/>
            <person name="Zhao C."/>
            <person name="Li S."/>
            <person name="Dong L."/>
            <person name="Huang Y."/>
            <person name="Li L."/>
            <person name="Xi Y."/>
            <person name="Qi Q."/>
            <person name="Li W."/>
            <person name="Zhang B."/>
            <person name="Hu W."/>
            <person name="Zhang Y."/>
            <person name="Tian X."/>
            <person name="Jiao Y."/>
            <person name="Liang X."/>
            <person name="Jin J."/>
            <person name="Gao L."/>
            <person name="Zheng W."/>
            <person name="Hao B."/>
            <person name="Liu S."/>
            <person name="Wang W."/>
            <person name="Yuan L."/>
            <person name="Cao M."/>
            <person name="McDermott J."/>
            <person name="Samudrala R."/>
            <person name="Wang J."/>
            <person name="Wong G.K."/>
            <person name="Yang H."/>
        </authorList>
    </citation>
    <scope>NUCLEOTIDE SEQUENCE [LARGE SCALE GENOMIC DNA]</scope>
    <source>
        <strain evidence="11">cv. 93-11</strain>
    </source>
</reference>
<organism evidence="10 11">
    <name type="scientific">Oryza sativa subsp. indica</name>
    <name type="common">Rice</name>
    <dbReference type="NCBI Taxonomy" id="39946"/>
    <lineage>
        <taxon>Eukaryota</taxon>
        <taxon>Viridiplantae</taxon>
        <taxon>Streptophyta</taxon>
        <taxon>Embryophyta</taxon>
        <taxon>Tracheophyta</taxon>
        <taxon>Spermatophyta</taxon>
        <taxon>Magnoliopsida</taxon>
        <taxon>Liliopsida</taxon>
        <taxon>Poales</taxon>
        <taxon>Poaceae</taxon>
        <taxon>BOP clade</taxon>
        <taxon>Oryzoideae</taxon>
        <taxon>Oryzeae</taxon>
        <taxon>Oryzinae</taxon>
        <taxon>Oryza</taxon>
        <taxon>Oryza sativa</taxon>
    </lineage>
</organism>
<dbReference type="InterPro" id="IPR045249">
    <property type="entry name" value="HARBI1-like"/>
</dbReference>
<evidence type="ECO:0000259" key="9">
    <source>
        <dbReference type="Pfam" id="PF26138"/>
    </source>
</evidence>